<proteinExistence type="predicted"/>
<dbReference type="Proteomes" id="UP001212841">
    <property type="component" value="Unassembled WGS sequence"/>
</dbReference>
<gene>
    <name evidence="2" type="ORF">HK097_005599</name>
</gene>
<keyword evidence="3" id="KW-1185">Reference proteome</keyword>
<evidence type="ECO:0000259" key="1">
    <source>
        <dbReference type="Pfam" id="PF22998"/>
    </source>
</evidence>
<organism evidence="2 3">
    <name type="scientific">Rhizophlyctis rosea</name>
    <dbReference type="NCBI Taxonomy" id="64517"/>
    <lineage>
        <taxon>Eukaryota</taxon>
        <taxon>Fungi</taxon>
        <taxon>Fungi incertae sedis</taxon>
        <taxon>Chytridiomycota</taxon>
        <taxon>Chytridiomycota incertae sedis</taxon>
        <taxon>Chytridiomycetes</taxon>
        <taxon>Rhizophlyctidales</taxon>
        <taxon>Rhizophlyctidaceae</taxon>
        <taxon>Rhizophlyctis</taxon>
    </lineage>
</organism>
<name>A0AAD5WWT3_9FUNG</name>
<dbReference type="AlphaFoldDB" id="A0AAD5WWT3"/>
<protein>
    <recommendedName>
        <fullName evidence="1">LYC1 C-terminal domain-containing protein</fullName>
    </recommendedName>
</protein>
<feature type="non-terminal residue" evidence="2">
    <location>
        <position position="84"/>
    </location>
</feature>
<dbReference type="EMBL" id="JADGJD010002611">
    <property type="protein sequence ID" value="KAJ3030692.1"/>
    <property type="molecule type" value="Genomic_DNA"/>
</dbReference>
<evidence type="ECO:0000313" key="3">
    <source>
        <dbReference type="Proteomes" id="UP001212841"/>
    </source>
</evidence>
<dbReference type="InterPro" id="IPR055100">
    <property type="entry name" value="GNAT_LYC1-like"/>
</dbReference>
<evidence type="ECO:0000313" key="2">
    <source>
        <dbReference type="EMBL" id="KAJ3030692.1"/>
    </source>
</evidence>
<accession>A0AAD5WWT3</accession>
<comment type="caution">
    <text evidence="2">The sequence shown here is derived from an EMBL/GenBank/DDBJ whole genome shotgun (WGS) entry which is preliminary data.</text>
</comment>
<dbReference type="Pfam" id="PF22998">
    <property type="entry name" value="GNAT_LYC1-like"/>
    <property type="match status" value="1"/>
</dbReference>
<sequence>MHDFKENTLAILRFCAEGKDDVMALLKGAVEEAGRWGFGKVVMWDPSEAVERAVKGVEGVSVGEREGSLSSLRVLGEGMEGVEW</sequence>
<reference evidence="2" key="1">
    <citation type="submission" date="2020-05" db="EMBL/GenBank/DDBJ databases">
        <title>Phylogenomic resolution of chytrid fungi.</title>
        <authorList>
            <person name="Stajich J.E."/>
            <person name="Amses K."/>
            <person name="Simmons R."/>
            <person name="Seto K."/>
            <person name="Myers J."/>
            <person name="Bonds A."/>
            <person name="Quandt C.A."/>
            <person name="Barry K."/>
            <person name="Liu P."/>
            <person name="Grigoriev I."/>
            <person name="Longcore J.E."/>
            <person name="James T.Y."/>
        </authorList>
    </citation>
    <scope>NUCLEOTIDE SEQUENCE</scope>
    <source>
        <strain evidence="2">JEL0318</strain>
    </source>
</reference>
<feature type="domain" description="LYC1 C-terminal" evidence="1">
    <location>
        <begin position="2"/>
        <end position="84"/>
    </location>
</feature>